<evidence type="ECO:0000256" key="4">
    <source>
        <dbReference type="ARBA" id="ARBA00046124"/>
    </source>
</evidence>
<evidence type="ECO:0000256" key="3">
    <source>
        <dbReference type="ARBA" id="ARBA00032374"/>
    </source>
</evidence>
<dbReference type="InterPro" id="IPR042277">
    <property type="entry name" value="IST1-like"/>
</dbReference>
<dbReference type="Pfam" id="PF03398">
    <property type="entry name" value="Ist1"/>
    <property type="match status" value="1"/>
</dbReference>
<keyword evidence="7" id="KW-1185">Reference proteome</keyword>
<evidence type="ECO:0000256" key="5">
    <source>
        <dbReference type="ARBA" id="ARBA00046920"/>
    </source>
</evidence>
<proteinExistence type="inferred from homology"/>
<gene>
    <name evidence="6" type="primary">IST1</name>
    <name evidence="6" type="ORF">T01_10896</name>
</gene>
<comment type="caution">
    <text evidence="6">The sequence shown here is derived from an EMBL/GenBank/DDBJ whole genome shotgun (WGS) entry which is preliminary data.</text>
</comment>
<dbReference type="Proteomes" id="UP000054776">
    <property type="component" value="Unassembled WGS sequence"/>
</dbReference>
<organism evidence="6 7">
    <name type="scientific">Trichinella spiralis</name>
    <name type="common">Trichina worm</name>
    <dbReference type="NCBI Taxonomy" id="6334"/>
    <lineage>
        <taxon>Eukaryota</taxon>
        <taxon>Metazoa</taxon>
        <taxon>Ecdysozoa</taxon>
        <taxon>Nematoda</taxon>
        <taxon>Enoplea</taxon>
        <taxon>Dorylaimia</taxon>
        <taxon>Trichinellida</taxon>
        <taxon>Trichinellidae</taxon>
        <taxon>Trichinella</taxon>
    </lineage>
</organism>
<dbReference type="GO" id="GO:0015031">
    <property type="term" value="P:protein transport"/>
    <property type="evidence" value="ECO:0007669"/>
    <property type="project" value="InterPro"/>
</dbReference>
<dbReference type="OrthoDB" id="5917357at2759"/>
<comment type="function">
    <text evidence="4">ESCRT-III-like protein involved in cytokinesis, nuclear envelope reassembly and endosomal tubulation. Is required for efficient abscission during cytokinesis. Involved in recruiting VPS4A and/or VPS4B to the midbody of dividing cells. During late anaphase, involved in nuclear envelope reassembly and mitotic spindle disassembly together with the ESCRT-III complex: IST1 acts by mediating the recruitment of SPAST to the nuclear membrane, leading to microtubule severing. Recruited to the reforming nuclear envelope (NE) during anaphase by LEMD2. Regulates early endosomal tubulation together with the ESCRT-III complex by mediating the recruitment of SPAST.</text>
</comment>
<dbReference type="InParanoid" id="A0A0V1B9J6"/>
<dbReference type="AlphaFoldDB" id="A0A0V1B9J6"/>
<reference evidence="6 7" key="1">
    <citation type="submission" date="2015-01" db="EMBL/GenBank/DDBJ databases">
        <title>Evolution of Trichinella species and genotypes.</title>
        <authorList>
            <person name="Korhonen P.K."/>
            <person name="Edoardo P."/>
            <person name="Giuseppe L.R."/>
            <person name="Gasser R.B."/>
        </authorList>
    </citation>
    <scope>NUCLEOTIDE SEQUENCE [LARGE SCALE GENOMIC DNA]</scope>
    <source>
        <strain evidence="6">ISS3</strain>
    </source>
</reference>
<evidence type="ECO:0000313" key="7">
    <source>
        <dbReference type="Proteomes" id="UP000054776"/>
    </source>
</evidence>
<protein>
    <recommendedName>
        <fullName evidence="2">IST1 homolog</fullName>
    </recommendedName>
    <alternativeName>
        <fullName evidence="3">Charged multivesicular body protein 8</fullName>
    </alternativeName>
</protein>
<dbReference type="STRING" id="6334.A0A0V1B9J6"/>
<dbReference type="Gene3D" id="1.20.1260.60">
    <property type="entry name" value="Vacuolar protein sorting-associated protein Ist1"/>
    <property type="match status" value="1"/>
</dbReference>
<sequence>MSTKMDCINIKTYVENAMTRLEQLEKRWCQNIQQQKSNSEGNVLKKDFKGLPHCIENLAFMEHAIQVFQIVHVLCKMFLKKADLIQNTSFVFLREDLEGDLEELVINFLWVCPRLSCFAPEFAVVCEYFIIIYGKDFAEICFENRSLKVHPALLRIINNTAMVEKIMEHFKYFMEFAKRNKVEVDPAKQRGAFKFRSQTLSVLNKAEMQAAKKWKTYIPVIHLCQCESAEDFDKQQICSSKNGNAIQDSQLESTVIDLGITKEQENMKHQTACSFFFLVNVLNKKKGEKEEATTFAFKVTAFEKSLPVNLRSAVYLVHSISTLEHNRLVLLKFVDKVSSKTKSEISAKELVELIKHL</sequence>
<evidence type="ECO:0000313" key="6">
    <source>
        <dbReference type="EMBL" id="KRY33631.1"/>
    </source>
</evidence>
<comment type="similarity">
    <text evidence="1">Belongs to the IST1 family.</text>
</comment>
<evidence type="ECO:0000256" key="2">
    <source>
        <dbReference type="ARBA" id="ARBA00014513"/>
    </source>
</evidence>
<dbReference type="EMBL" id="JYDH01000079">
    <property type="protein sequence ID" value="KRY33631.1"/>
    <property type="molecule type" value="Genomic_DNA"/>
</dbReference>
<evidence type="ECO:0000256" key="1">
    <source>
        <dbReference type="ARBA" id="ARBA00005536"/>
    </source>
</evidence>
<accession>A0A0V1B9J6</accession>
<dbReference type="InterPro" id="IPR005061">
    <property type="entry name" value="Ist1"/>
</dbReference>
<comment type="subunit">
    <text evidence="5">Interacts with CHMP1A, CHMP1B, VPS4A and VTA1. Interacts with SPAST, STAMBP, and USP8. May interact with VPS37B. May associate with the ESCRT-I complex. Interacts with MITD1, in competition with VSP4. Interacts with SPART (via MIT domain); leading to the recruitment of SPART to midbodies. Interacts with SPAST.</text>
</comment>
<name>A0A0V1B9J6_TRISP</name>